<feature type="transmembrane region" description="Helical" evidence="1">
    <location>
        <begin position="27"/>
        <end position="45"/>
    </location>
</feature>
<feature type="transmembrane region" description="Helical" evidence="1">
    <location>
        <begin position="5"/>
        <end position="21"/>
    </location>
</feature>
<keyword evidence="1" id="KW-0812">Transmembrane</keyword>
<accession>A0A4V3BL38</accession>
<sequence length="53" mass="5791">MNALLIILAVIAVILLFVGGFTASLKFLLWVGIVLLIVAVIVWLLRTLTGRRS</sequence>
<evidence type="ECO:0008006" key="4">
    <source>
        <dbReference type="Google" id="ProtNLM"/>
    </source>
</evidence>
<dbReference type="RefSeq" id="WP_166645612.1">
    <property type="nucleotide sequence ID" value="NZ_SNVW01000003.1"/>
</dbReference>
<organism evidence="2 3">
    <name type="scientific">Curtobacterium flaccumfaciens</name>
    <dbReference type="NCBI Taxonomy" id="2035"/>
    <lineage>
        <taxon>Bacteria</taxon>
        <taxon>Bacillati</taxon>
        <taxon>Actinomycetota</taxon>
        <taxon>Actinomycetes</taxon>
        <taxon>Micrococcales</taxon>
        <taxon>Microbacteriaceae</taxon>
        <taxon>Curtobacterium</taxon>
    </lineage>
</organism>
<dbReference type="EMBL" id="SNVW01000003">
    <property type="protein sequence ID" value="TDN45152.1"/>
    <property type="molecule type" value="Genomic_DNA"/>
</dbReference>
<evidence type="ECO:0000256" key="1">
    <source>
        <dbReference type="SAM" id="Phobius"/>
    </source>
</evidence>
<gene>
    <name evidence="2" type="ORF">EDF64_10374</name>
</gene>
<dbReference type="AlphaFoldDB" id="A0A4V3BL38"/>
<proteinExistence type="predicted"/>
<comment type="caution">
    <text evidence="2">The sequence shown here is derived from an EMBL/GenBank/DDBJ whole genome shotgun (WGS) entry which is preliminary data.</text>
</comment>
<evidence type="ECO:0000313" key="2">
    <source>
        <dbReference type="EMBL" id="TDN45152.1"/>
    </source>
</evidence>
<protein>
    <recommendedName>
        <fullName evidence="4">DUF2207 domain-containing protein</fullName>
    </recommendedName>
</protein>
<reference evidence="2 3" key="1">
    <citation type="submission" date="2019-03" db="EMBL/GenBank/DDBJ databases">
        <title>Genomic analyses of the natural microbiome of Caenorhabditis elegans.</title>
        <authorList>
            <person name="Samuel B."/>
        </authorList>
    </citation>
    <scope>NUCLEOTIDE SEQUENCE [LARGE SCALE GENOMIC DNA]</scope>
    <source>
        <strain evidence="2 3">JUb65</strain>
    </source>
</reference>
<keyword evidence="1" id="KW-1133">Transmembrane helix</keyword>
<dbReference type="Proteomes" id="UP000295764">
    <property type="component" value="Unassembled WGS sequence"/>
</dbReference>
<keyword evidence="1" id="KW-0472">Membrane</keyword>
<evidence type="ECO:0000313" key="3">
    <source>
        <dbReference type="Proteomes" id="UP000295764"/>
    </source>
</evidence>
<name>A0A4V3BL38_9MICO</name>